<keyword evidence="2" id="KW-1185">Reference proteome</keyword>
<accession>A0A6G0T1H4</accession>
<protein>
    <submittedName>
        <fullName evidence="1">Uncharacterized protein</fullName>
    </submittedName>
</protein>
<organism evidence="1 2">
    <name type="scientific">Aphis glycines</name>
    <name type="common">Soybean aphid</name>
    <dbReference type="NCBI Taxonomy" id="307491"/>
    <lineage>
        <taxon>Eukaryota</taxon>
        <taxon>Metazoa</taxon>
        <taxon>Ecdysozoa</taxon>
        <taxon>Arthropoda</taxon>
        <taxon>Hexapoda</taxon>
        <taxon>Insecta</taxon>
        <taxon>Pterygota</taxon>
        <taxon>Neoptera</taxon>
        <taxon>Paraneoptera</taxon>
        <taxon>Hemiptera</taxon>
        <taxon>Sternorrhyncha</taxon>
        <taxon>Aphidomorpha</taxon>
        <taxon>Aphidoidea</taxon>
        <taxon>Aphididae</taxon>
        <taxon>Aphidini</taxon>
        <taxon>Aphis</taxon>
        <taxon>Aphis</taxon>
    </lineage>
</organism>
<dbReference type="EMBL" id="VYZN01000067">
    <property type="protein sequence ID" value="KAE9524483.1"/>
    <property type="molecule type" value="Genomic_DNA"/>
</dbReference>
<name>A0A6G0T1H4_APHGL</name>
<dbReference type="Proteomes" id="UP000475862">
    <property type="component" value="Unassembled WGS sequence"/>
</dbReference>
<reference evidence="1 2" key="1">
    <citation type="submission" date="2019-08" db="EMBL/GenBank/DDBJ databases">
        <title>The genome of the soybean aphid Biotype 1, its phylome, world population structure and adaptation to the North American continent.</title>
        <authorList>
            <person name="Giordano R."/>
            <person name="Donthu R.K."/>
            <person name="Hernandez A.G."/>
            <person name="Wright C.L."/>
            <person name="Zimin A.V."/>
        </authorList>
    </citation>
    <scope>NUCLEOTIDE SEQUENCE [LARGE SCALE GENOMIC DNA]</scope>
    <source>
        <tissue evidence="1">Whole aphids</tissue>
    </source>
</reference>
<comment type="caution">
    <text evidence="1">The sequence shown here is derived from an EMBL/GenBank/DDBJ whole genome shotgun (WGS) entry which is preliminary data.</text>
</comment>
<proteinExistence type="predicted"/>
<sequence length="212" mass="24480">MLMSVVSVYIQIFTKSVENAKICNVDKIFLALLKYLKILYKVPHMHNFFLLAFEVQILTKIRQNYEYLQIIFPRSTSPPNVQQNGTHLPTFFLTLDIKIIQFTISDNFVLDMGNMDCLLRSILWLMCSFKSCHISIVTLRTQLIEKSKIRPLKISQSQIPSIAPPVSYNLPYIVQCTLSHSISSTINIYYSIVFSRVTALAIDCAFRKWDIS</sequence>
<gene>
    <name evidence="1" type="ORF">AGLY_015116</name>
</gene>
<evidence type="ECO:0000313" key="1">
    <source>
        <dbReference type="EMBL" id="KAE9524483.1"/>
    </source>
</evidence>
<dbReference type="AlphaFoldDB" id="A0A6G0T1H4"/>
<evidence type="ECO:0000313" key="2">
    <source>
        <dbReference type="Proteomes" id="UP000475862"/>
    </source>
</evidence>